<protein>
    <submittedName>
        <fullName evidence="3">Uncharacterized protein</fullName>
    </submittedName>
</protein>
<dbReference type="PROSITE" id="PS51375">
    <property type="entry name" value="PPR"/>
    <property type="match status" value="1"/>
</dbReference>
<keyword evidence="1" id="KW-0677">Repeat</keyword>
<evidence type="ECO:0000313" key="3">
    <source>
        <dbReference type="EMBL" id="KAG5174059.1"/>
    </source>
</evidence>
<proteinExistence type="predicted"/>
<organism evidence="3">
    <name type="scientific">Psilocybe cubensis</name>
    <name type="common">Psychedelic mushroom</name>
    <name type="synonym">Stropharia cubensis</name>
    <dbReference type="NCBI Taxonomy" id="181762"/>
    <lineage>
        <taxon>Eukaryota</taxon>
        <taxon>Fungi</taxon>
        <taxon>Dikarya</taxon>
        <taxon>Basidiomycota</taxon>
        <taxon>Agaricomycotina</taxon>
        <taxon>Agaricomycetes</taxon>
        <taxon>Agaricomycetidae</taxon>
        <taxon>Agaricales</taxon>
        <taxon>Agaricineae</taxon>
        <taxon>Strophariaceae</taxon>
        <taxon>Psilocybe</taxon>
    </lineage>
</organism>
<reference evidence="3" key="1">
    <citation type="submission" date="2021-02" db="EMBL/GenBank/DDBJ databases">
        <title>Psilocybe cubensis genome.</title>
        <authorList>
            <person name="Mckernan K.J."/>
            <person name="Crawford S."/>
            <person name="Trippe A."/>
            <person name="Kane L.T."/>
            <person name="Mclaughlin S."/>
        </authorList>
    </citation>
    <scope>NUCLEOTIDE SEQUENCE [LARGE SCALE GENOMIC DNA]</scope>
    <source>
        <strain evidence="3">MGC-MH-2018</strain>
    </source>
</reference>
<dbReference type="PANTHER" id="PTHR47939">
    <property type="entry name" value="MEMBRANE-ASSOCIATED SALT-INDUCIBLE PROTEIN-LIKE"/>
    <property type="match status" value="1"/>
</dbReference>
<dbReference type="Gene3D" id="1.25.40.10">
    <property type="entry name" value="Tetratricopeptide repeat domain"/>
    <property type="match status" value="3"/>
</dbReference>
<dbReference type="AlphaFoldDB" id="A0A8H7YAX2"/>
<feature type="repeat" description="PPR" evidence="2">
    <location>
        <begin position="455"/>
        <end position="489"/>
    </location>
</feature>
<dbReference type="EMBL" id="JAFIQS010000001">
    <property type="protein sequence ID" value="KAG5174059.1"/>
    <property type="molecule type" value="Genomic_DNA"/>
</dbReference>
<dbReference type="InterPro" id="IPR002885">
    <property type="entry name" value="PPR_rpt"/>
</dbReference>
<name>A0A8H7YAX2_PSICU</name>
<dbReference type="Pfam" id="PF13041">
    <property type="entry name" value="PPR_2"/>
    <property type="match status" value="1"/>
</dbReference>
<accession>A0A8H7YAX2</accession>
<evidence type="ECO:0000256" key="1">
    <source>
        <dbReference type="ARBA" id="ARBA00022737"/>
    </source>
</evidence>
<dbReference type="PANTHER" id="PTHR47939:SF13">
    <property type="entry name" value="OS03G0201400 PROTEIN"/>
    <property type="match status" value="1"/>
</dbReference>
<dbReference type="InterPro" id="IPR050667">
    <property type="entry name" value="PPR-containing_protein"/>
</dbReference>
<comment type="caution">
    <text evidence="3">The sequence shown here is derived from an EMBL/GenBank/DDBJ whole genome shotgun (WGS) entry which is preliminary data.</text>
</comment>
<dbReference type="Pfam" id="PF13812">
    <property type="entry name" value="PPR_3"/>
    <property type="match status" value="2"/>
</dbReference>
<evidence type="ECO:0000256" key="2">
    <source>
        <dbReference type="PROSITE-ProRule" id="PRU00708"/>
    </source>
</evidence>
<dbReference type="InterPro" id="IPR011990">
    <property type="entry name" value="TPR-like_helical_dom_sf"/>
</dbReference>
<gene>
    <name evidence="3" type="ORF">JR316_000717</name>
</gene>
<sequence>MHARQVSKLKYAPNHTTLNLLDFLVPSLVHRARAFSKPVFQRDPSAPKDGPFLHSQIRDQIMARAHARPKVSDSAKNTRNILITQIQKSVESGDLLSALGYWRSLEEHKASVQPDDEGYGLPESTEQKLASLFKSQVQKAHAAPSWDPVIAQDFALRAAIHGSAEALYGLMLVQLQMKRPQETLGLYRQFMASVDSPEIVDDVDDNGLAGLVREGNESNFDHFRVSVLLAAITAHAMTDSFRAAFDTYMSSKLRVSSFRKNLFFQEVNIPSEVVKKAQKYANRLEILALLSKPSALSKHIMNLAHPRTAPVLIRLYQTILDGIHDESDPYLAADRVGLSETRLAAMTEVGWTSFQTGFIRCERKDLAAQLWSDLANLGIQPGVTMWTGLLDVYADLRDSTQSMLTWNMMLRQKIEPDELSYRAMIAVLFDDNKLDEAIQRFQEFRKRFKIHNAPQLTVYNTVLRGLLRSKRILEANQLLSTMLKNGPAPDVVSFNTFLGFYSREKDFSGLATTVNRMSDAKITGDVVTFSTIMTALLQVGERNAPNIILGIMQKQGVQPNVATYTAIIDHLMREQSNENLEASLKLLDKMEQDPVTKPNEVTYTTILTGLYRGRWTDRQRAEEVRGDIVSRMRRFKVAFRLPTYHTLIQAALDSPYPDGYKDALALIQEMEDQGIPRVNNTWYILFKGLERLEQWEAVNEMVRKMWRSQHKPTESLQKVIDRIVRKTS</sequence>
<dbReference type="NCBIfam" id="TIGR00756">
    <property type="entry name" value="PPR"/>
    <property type="match status" value="1"/>
</dbReference>